<dbReference type="Proteomes" id="UP000027601">
    <property type="component" value="Unassembled WGS sequence"/>
</dbReference>
<comment type="caution">
    <text evidence="1">The sequence shown here is derived from an EMBL/GenBank/DDBJ whole genome shotgun (WGS) entry which is preliminary data.</text>
</comment>
<gene>
    <name evidence="1" type="ORF">JCM15093_1999</name>
</gene>
<sequence>MCQFIETIRIENGVIHNLEYHNQRFNSTRRHFFPHAIDLDLGTSIKVPSEGGRIKCRILYNEEICEITYTPYTLRHIHSLQMIHCNSLNYRYKSSSRNELNALFAQRNSCDDVLIVKNGMLTDTSIANIAVSNGSQWFTPAKPLLEGTQRAFLINKGIVIPKDIIVEDIFCYKKIALFNALIPFGELIIPITPQTIVRSSENNKLSE</sequence>
<keyword evidence="1" id="KW-0456">Lyase</keyword>
<dbReference type="OrthoDB" id="1148709at2"/>
<accession>A0A069D3F5</accession>
<dbReference type="InterPro" id="IPR001544">
    <property type="entry name" value="Aminotrans_IV"/>
</dbReference>
<dbReference type="Gene3D" id="3.30.470.10">
    <property type="match status" value="1"/>
</dbReference>
<evidence type="ECO:0000313" key="1">
    <source>
        <dbReference type="EMBL" id="GAK36806.1"/>
    </source>
</evidence>
<protein>
    <submittedName>
        <fullName evidence="1">Aminodeoxychorismate lyase</fullName>
    </submittedName>
</protein>
<evidence type="ECO:0000313" key="2">
    <source>
        <dbReference type="Proteomes" id="UP000027601"/>
    </source>
</evidence>
<dbReference type="Gene3D" id="3.20.10.10">
    <property type="entry name" value="D-amino Acid Aminotransferase, subunit A, domain 2"/>
    <property type="match status" value="1"/>
</dbReference>
<dbReference type="SUPFAM" id="SSF56752">
    <property type="entry name" value="D-aminoacid aminotransferase-like PLP-dependent enzymes"/>
    <property type="match status" value="1"/>
</dbReference>
<dbReference type="InterPro" id="IPR043132">
    <property type="entry name" value="BCAT-like_C"/>
</dbReference>
<dbReference type="GO" id="GO:0016829">
    <property type="term" value="F:lyase activity"/>
    <property type="evidence" value="ECO:0007669"/>
    <property type="project" value="UniProtKB-KW"/>
</dbReference>
<name>A0A069D3F5_9BACE</name>
<dbReference type="RefSeq" id="WP_024996631.1">
    <property type="nucleotide sequence ID" value="NZ_ATZI01000006.1"/>
</dbReference>
<organism evidence="1 2">
    <name type="scientific">Bacteroides graminisolvens DSM 19988 = JCM 15093</name>
    <dbReference type="NCBI Taxonomy" id="1121097"/>
    <lineage>
        <taxon>Bacteria</taxon>
        <taxon>Pseudomonadati</taxon>
        <taxon>Bacteroidota</taxon>
        <taxon>Bacteroidia</taxon>
        <taxon>Bacteroidales</taxon>
        <taxon>Bacteroidaceae</taxon>
        <taxon>Bacteroides</taxon>
    </lineage>
</organism>
<dbReference type="Pfam" id="PF01063">
    <property type="entry name" value="Aminotran_4"/>
    <property type="match status" value="1"/>
</dbReference>
<dbReference type="eggNOG" id="COG0115">
    <property type="taxonomic scope" value="Bacteria"/>
</dbReference>
<dbReference type="STRING" id="1121097.GCA_000428125_01907"/>
<proteinExistence type="predicted"/>
<dbReference type="InterPro" id="IPR036038">
    <property type="entry name" value="Aminotransferase-like"/>
</dbReference>
<reference evidence="1 2" key="1">
    <citation type="journal article" date="2015" name="Microbes Environ.">
        <title>Distribution and evolution of nitrogen fixation genes in the phylum bacteroidetes.</title>
        <authorList>
            <person name="Inoue J."/>
            <person name="Oshima K."/>
            <person name="Suda W."/>
            <person name="Sakamoto M."/>
            <person name="Iino T."/>
            <person name="Noda S."/>
            <person name="Hongoh Y."/>
            <person name="Hattori M."/>
            <person name="Ohkuma M."/>
        </authorList>
    </citation>
    <scope>NUCLEOTIDE SEQUENCE [LARGE SCALE GENOMIC DNA]</scope>
    <source>
        <strain evidence="1 2">JCM 15093</strain>
    </source>
</reference>
<dbReference type="AlphaFoldDB" id="A0A069D3F5"/>
<dbReference type="InterPro" id="IPR043131">
    <property type="entry name" value="BCAT-like_N"/>
</dbReference>
<keyword evidence="2" id="KW-1185">Reference proteome</keyword>
<dbReference type="EMBL" id="BAJS01000010">
    <property type="protein sequence ID" value="GAK36806.1"/>
    <property type="molecule type" value="Genomic_DNA"/>
</dbReference>